<evidence type="ECO:0000259" key="2">
    <source>
        <dbReference type="PROSITE" id="PS51277"/>
    </source>
</evidence>
<feature type="signal peptide" evidence="1">
    <location>
        <begin position="1"/>
        <end position="22"/>
    </location>
</feature>
<evidence type="ECO:0000313" key="3">
    <source>
        <dbReference type="EMBL" id="GKV16588.1"/>
    </source>
</evidence>
<keyword evidence="4" id="KW-1185">Reference proteome</keyword>
<dbReference type="PROSITE" id="PS51277">
    <property type="entry name" value="BURP"/>
    <property type="match status" value="2"/>
</dbReference>
<proteinExistence type="predicted"/>
<sequence>MGFHFLSIFTLICLAVAGSCHASLPAEDYWKSMLPDTPMPKSLKSVLQPGKQMKIPKLAKNVNRAIFLPRQIADSMTFSSGKLPDILKRFSVEPGSREATIIKQTIKDCQKIVVGEEKQCPMSLKSLVDISVSKLGKKIQVLSSEVERETKTQDFTIGKGVRNMGEKQLICHKTGYPYAVYFCHTIRKTEVYKVPVVGSDGTKAEAVAACHKDTSAWNPNHLAFQQLKVKPGTVPICHFLGTETIVWVPDQTDKGEDKFCATSLESLIDQSVSRLGKKIQVPSDEVEKKTKTGDFTIGKEARNLGEKELACHKMKYPYAVFLCHLIDKTDVYTVPFVGSDGTKVKATAVCHKDTSARNPKHLAF</sequence>
<dbReference type="InterPro" id="IPR004873">
    <property type="entry name" value="BURP_dom"/>
</dbReference>
<dbReference type="Pfam" id="PF03181">
    <property type="entry name" value="BURP"/>
    <property type="match status" value="2"/>
</dbReference>
<feature type="chain" id="PRO_5043719480" description="BURP domain-containing protein" evidence="1">
    <location>
        <begin position="23"/>
        <end position="364"/>
    </location>
</feature>
<comment type="caution">
    <text evidence="3">The sequence shown here is derived from an EMBL/GenBank/DDBJ whole genome shotgun (WGS) entry which is preliminary data.</text>
</comment>
<dbReference type="EMBL" id="BPVZ01000046">
    <property type="protein sequence ID" value="GKV16588.1"/>
    <property type="molecule type" value="Genomic_DNA"/>
</dbReference>
<evidence type="ECO:0000256" key="1">
    <source>
        <dbReference type="SAM" id="SignalP"/>
    </source>
</evidence>
<dbReference type="PANTHER" id="PTHR31236">
    <property type="entry name" value="BURP DOMAIN PROTEIN USPL1-LIKE"/>
    <property type="match status" value="1"/>
</dbReference>
<keyword evidence="1" id="KW-0732">Signal</keyword>
<reference evidence="3 4" key="1">
    <citation type="journal article" date="2021" name="Commun. Biol.">
        <title>The genome of Shorea leprosula (Dipterocarpaceae) highlights the ecological relevance of drought in aseasonal tropical rainforests.</title>
        <authorList>
            <person name="Ng K.K.S."/>
            <person name="Kobayashi M.J."/>
            <person name="Fawcett J.A."/>
            <person name="Hatakeyama M."/>
            <person name="Paape T."/>
            <person name="Ng C.H."/>
            <person name="Ang C.C."/>
            <person name="Tnah L.H."/>
            <person name="Lee C.T."/>
            <person name="Nishiyama T."/>
            <person name="Sese J."/>
            <person name="O'Brien M.J."/>
            <person name="Copetti D."/>
            <person name="Mohd Noor M.I."/>
            <person name="Ong R.C."/>
            <person name="Putra M."/>
            <person name="Sireger I.Z."/>
            <person name="Indrioko S."/>
            <person name="Kosugi Y."/>
            <person name="Izuno A."/>
            <person name="Isagi Y."/>
            <person name="Lee S.L."/>
            <person name="Shimizu K.K."/>
        </authorList>
    </citation>
    <scope>NUCLEOTIDE SEQUENCE [LARGE SCALE GENOMIC DNA]</scope>
    <source>
        <strain evidence="3">214</strain>
    </source>
</reference>
<feature type="domain" description="BURP" evidence="2">
    <location>
        <begin position="41"/>
        <end position="250"/>
    </location>
</feature>
<dbReference type="SMART" id="SM01045">
    <property type="entry name" value="BURP"/>
    <property type="match status" value="1"/>
</dbReference>
<protein>
    <recommendedName>
        <fullName evidence="2">BURP domain-containing protein</fullName>
    </recommendedName>
</protein>
<feature type="domain" description="BURP" evidence="2">
    <location>
        <begin position="254"/>
        <end position="364"/>
    </location>
</feature>
<evidence type="ECO:0000313" key="4">
    <source>
        <dbReference type="Proteomes" id="UP001054252"/>
    </source>
</evidence>
<organism evidence="3 4">
    <name type="scientific">Rubroshorea leprosula</name>
    <dbReference type="NCBI Taxonomy" id="152421"/>
    <lineage>
        <taxon>Eukaryota</taxon>
        <taxon>Viridiplantae</taxon>
        <taxon>Streptophyta</taxon>
        <taxon>Embryophyta</taxon>
        <taxon>Tracheophyta</taxon>
        <taxon>Spermatophyta</taxon>
        <taxon>Magnoliopsida</taxon>
        <taxon>eudicotyledons</taxon>
        <taxon>Gunneridae</taxon>
        <taxon>Pentapetalae</taxon>
        <taxon>rosids</taxon>
        <taxon>malvids</taxon>
        <taxon>Malvales</taxon>
        <taxon>Dipterocarpaceae</taxon>
        <taxon>Rubroshorea</taxon>
    </lineage>
</organism>
<accession>A0AAV5JVR0</accession>
<name>A0AAV5JVR0_9ROSI</name>
<dbReference type="Proteomes" id="UP001054252">
    <property type="component" value="Unassembled WGS sequence"/>
</dbReference>
<dbReference type="AlphaFoldDB" id="A0AAV5JVR0"/>
<gene>
    <name evidence="3" type="ORF">SLEP1_g27210</name>
</gene>
<dbReference type="InterPro" id="IPR044816">
    <property type="entry name" value="BURP"/>
</dbReference>
<dbReference type="PANTHER" id="PTHR31236:SF2">
    <property type="entry name" value="BURP DOMAIN PROTEIN RD22"/>
    <property type="match status" value="1"/>
</dbReference>